<evidence type="ECO:0000313" key="2">
    <source>
        <dbReference type="Proteomes" id="UP000788993"/>
    </source>
</evidence>
<gene>
    <name evidence="1" type="ORF">OGATHE_005869</name>
</gene>
<comment type="caution">
    <text evidence="1">The sequence shown here is derived from an EMBL/GenBank/DDBJ whole genome shotgun (WGS) entry which is preliminary data.</text>
</comment>
<name>A0A9P8SZ82_9ASCO</name>
<reference evidence="1" key="1">
    <citation type="journal article" date="2021" name="Open Biol.">
        <title>Shared evolutionary footprints suggest mitochondrial oxidative damage underlies multiple complex I losses in fungi.</title>
        <authorList>
            <person name="Schikora-Tamarit M.A."/>
            <person name="Marcet-Houben M."/>
            <person name="Nosek J."/>
            <person name="Gabaldon T."/>
        </authorList>
    </citation>
    <scope>NUCLEOTIDE SEQUENCE</scope>
    <source>
        <strain evidence="1">NCAIM Y.01608</strain>
    </source>
</reference>
<dbReference type="PANTHER" id="PTHR39398">
    <property type="entry name" value="YALI0F14311P"/>
    <property type="match status" value="1"/>
</dbReference>
<dbReference type="AlphaFoldDB" id="A0A9P8SZ82"/>
<dbReference type="Proteomes" id="UP000788993">
    <property type="component" value="Unassembled WGS sequence"/>
</dbReference>
<keyword evidence="2" id="KW-1185">Reference proteome</keyword>
<organism evidence="1 2">
    <name type="scientific">Ogataea polymorpha</name>
    <dbReference type="NCBI Taxonomy" id="460523"/>
    <lineage>
        <taxon>Eukaryota</taxon>
        <taxon>Fungi</taxon>
        <taxon>Dikarya</taxon>
        <taxon>Ascomycota</taxon>
        <taxon>Saccharomycotina</taxon>
        <taxon>Pichiomycetes</taxon>
        <taxon>Pichiales</taxon>
        <taxon>Pichiaceae</taxon>
        <taxon>Ogataea</taxon>
    </lineage>
</organism>
<protein>
    <submittedName>
        <fullName evidence="1">Uncharacterized protein</fullName>
    </submittedName>
</protein>
<proteinExistence type="predicted"/>
<dbReference type="PANTHER" id="PTHR39398:SF1">
    <property type="entry name" value="CSN8_PSMD8_EIF3K DOMAIN-CONTAINING PROTEIN"/>
    <property type="match status" value="1"/>
</dbReference>
<dbReference type="EMBL" id="JAEUBD010001504">
    <property type="protein sequence ID" value="KAH3659824.1"/>
    <property type="molecule type" value="Genomic_DNA"/>
</dbReference>
<accession>A0A9P8SZ82</accession>
<sequence length="281" mass="33168">MKNLRDQKKGFTKSVLQDPDVLERRRNRFLKDEYHSRLSKNAEFGLISRGEDLRLQQNESARRDLFTKIQLNIKNNAKPDSILMDFRKLRESLLSQPHTDFAKDVFLNSIQYSASIGHHQSYVPSIMHLMEAEKKNQLMSSTEKELVLSILALHKAHYNGQFESVFELLLLNFDIVPNFGKLASCVPEAAFFATYALMTKDFYLWTRQYNFLSKNPCYKSVMDLRLKAFRQTEVDTLHRSYFMLNKRVLLNFVNASWEELCKDHNIEWTLENDTVTIRRRK</sequence>
<reference evidence="1" key="2">
    <citation type="submission" date="2021-01" db="EMBL/GenBank/DDBJ databases">
        <authorList>
            <person name="Schikora-Tamarit M.A."/>
        </authorList>
    </citation>
    <scope>NUCLEOTIDE SEQUENCE</scope>
    <source>
        <strain evidence="1">NCAIM Y.01608</strain>
    </source>
</reference>
<evidence type="ECO:0000313" key="1">
    <source>
        <dbReference type="EMBL" id="KAH3659824.1"/>
    </source>
</evidence>